<feature type="transmembrane region" description="Helical" evidence="5">
    <location>
        <begin position="397"/>
        <end position="419"/>
    </location>
</feature>
<accession>A0ABV0XDA4</accession>
<dbReference type="Pfam" id="PF01825">
    <property type="entry name" value="GPS"/>
    <property type="match status" value="1"/>
</dbReference>
<evidence type="ECO:0000256" key="3">
    <source>
        <dbReference type="ARBA" id="ARBA00022989"/>
    </source>
</evidence>
<dbReference type="PANTHER" id="PTHR12011:SF326">
    <property type="entry name" value="ADHESION G-PROTEIN COUPLED RECEPTOR G5"/>
    <property type="match status" value="1"/>
</dbReference>
<dbReference type="Pfam" id="PF00002">
    <property type="entry name" value="7tm_2"/>
    <property type="match status" value="1"/>
</dbReference>
<dbReference type="InterPro" id="IPR000203">
    <property type="entry name" value="GPS"/>
</dbReference>
<comment type="subcellular location">
    <subcellularLocation>
        <location evidence="1">Membrane</location>
        <topology evidence="1">Multi-pass membrane protein</topology>
    </subcellularLocation>
</comment>
<dbReference type="Gene3D" id="2.60.220.50">
    <property type="match status" value="1"/>
</dbReference>
<proteinExistence type="predicted"/>
<gene>
    <name evidence="7" type="ORF">AMECASPLE_009070</name>
</gene>
<feature type="transmembrane region" description="Helical" evidence="5">
    <location>
        <begin position="299"/>
        <end position="321"/>
    </location>
</feature>
<protein>
    <recommendedName>
        <fullName evidence="6">G-protein coupled receptors family 2 profile 2 domain-containing protein</fullName>
    </recommendedName>
</protein>
<evidence type="ECO:0000256" key="4">
    <source>
        <dbReference type="ARBA" id="ARBA00023136"/>
    </source>
</evidence>
<evidence type="ECO:0000256" key="2">
    <source>
        <dbReference type="ARBA" id="ARBA00022692"/>
    </source>
</evidence>
<comment type="caution">
    <text evidence="7">The sequence shown here is derived from an EMBL/GenBank/DDBJ whole genome shotgun (WGS) entry which is preliminary data.</text>
</comment>
<evidence type="ECO:0000313" key="7">
    <source>
        <dbReference type="EMBL" id="MEQ2279408.1"/>
    </source>
</evidence>
<keyword evidence="4 5" id="KW-0472">Membrane</keyword>
<sequence length="469" mass="52386">MWEAIKVNKGLVKEHPLDVYRPNAAKNISVAVLHKPPSSGCNGLEMYVSEPEMQGAADKDLSSRKVRVKLPSEVNLGPNNTVAFLMIQLPDEVVWEGLESLYDRRLMGLSVRGMEVSGLKEPIKITISSTTSINTTLKPICVYLNTRTNDTRPKECDQTEYNQTHITCFSKHLTYFGVLLVSADLSPKDQEIISYITFIGCGISLFALVITVLLFIANRNLRGDDSKKIHINLTVALILLNIHFLSSQAVAATSSTELCLYVALLLHYSLLASFTWMVLEGFHLCLLLVKVFNIYIRRYLLKLSVVGWGLPAVIVSLVVIIDRNIYGRTPLIPSRPNETTICYITDNTVKMVTTVGLFSMVFLFNVSMFGVTVKWFVGSHFGKQHRHRDWNAVRREIITLLVLIVLLGLPWGLIFFALGPLPAPGLYAFCILSCLQGFFIFIYFVLYLKKSKDSAAAPSTATQIASIKT</sequence>
<dbReference type="InterPro" id="IPR046338">
    <property type="entry name" value="GAIN_dom_sf"/>
</dbReference>
<keyword evidence="2 5" id="KW-0812">Transmembrane</keyword>
<dbReference type="InterPro" id="IPR000832">
    <property type="entry name" value="GPCR_2_secretin-like"/>
</dbReference>
<dbReference type="Proteomes" id="UP001469553">
    <property type="component" value="Unassembled WGS sequence"/>
</dbReference>
<feature type="transmembrane region" description="Helical" evidence="5">
    <location>
        <begin position="425"/>
        <end position="448"/>
    </location>
</feature>
<evidence type="ECO:0000259" key="6">
    <source>
        <dbReference type="PROSITE" id="PS50261"/>
    </source>
</evidence>
<dbReference type="EMBL" id="JAHRIP010000499">
    <property type="protein sequence ID" value="MEQ2279408.1"/>
    <property type="molecule type" value="Genomic_DNA"/>
</dbReference>
<feature type="transmembrane region" description="Helical" evidence="5">
    <location>
        <begin position="192"/>
        <end position="217"/>
    </location>
</feature>
<reference evidence="7 8" key="1">
    <citation type="submission" date="2021-06" db="EMBL/GenBank/DDBJ databases">
        <authorList>
            <person name="Palmer J.M."/>
        </authorList>
    </citation>
    <scope>NUCLEOTIDE SEQUENCE [LARGE SCALE GENOMIC DNA]</scope>
    <source>
        <strain evidence="7 8">AS_MEX2019</strain>
        <tissue evidence="7">Muscle</tissue>
    </source>
</reference>
<keyword evidence="8" id="KW-1185">Reference proteome</keyword>
<evidence type="ECO:0000256" key="1">
    <source>
        <dbReference type="ARBA" id="ARBA00004141"/>
    </source>
</evidence>
<organism evidence="7 8">
    <name type="scientific">Ameca splendens</name>
    <dbReference type="NCBI Taxonomy" id="208324"/>
    <lineage>
        <taxon>Eukaryota</taxon>
        <taxon>Metazoa</taxon>
        <taxon>Chordata</taxon>
        <taxon>Craniata</taxon>
        <taxon>Vertebrata</taxon>
        <taxon>Euteleostomi</taxon>
        <taxon>Actinopterygii</taxon>
        <taxon>Neopterygii</taxon>
        <taxon>Teleostei</taxon>
        <taxon>Neoteleostei</taxon>
        <taxon>Acanthomorphata</taxon>
        <taxon>Ovalentaria</taxon>
        <taxon>Atherinomorphae</taxon>
        <taxon>Cyprinodontiformes</taxon>
        <taxon>Goodeidae</taxon>
        <taxon>Ameca</taxon>
    </lineage>
</organism>
<name>A0ABV0XDA4_9TELE</name>
<keyword evidence="3 5" id="KW-1133">Transmembrane helix</keyword>
<feature type="transmembrane region" description="Helical" evidence="5">
    <location>
        <begin position="355"/>
        <end position="377"/>
    </location>
</feature>
<dbReference type="PRINTS" id="PR00249">
    <property type="entry name" value="GPCRSECRETIN"/>
</dbReference>
<evidence type="ECO:0000256" key="5">
    <source>
        <dbReference type="SAM" id="Phobius"/>
    </source>
</evidence>
<dbReference type="PROSITE" id="PS50261">
    <property type="entry name" value="G_PROTEIN_RECEP_F2_4"/>
    <property type="match status" value="1"/>
</dbReference>
<dbReference type="PANTHER" id="PTHR12011">
    <property type="entry name" value="ADHESION G-PROTEIN COUPLED RECEPTOR"/>
    <property type="match status" value="1"/>
</dbReference>
<evidence type="ECO:0000313" key="8">
    <source>
        <dbReference type="Proteomes" id="UP001469553"/>
    </source>
</evidence>
<feature type="domain" description="G-protein coupled receptors family 2 profile 2" evidence="6">
    <location>
        <begin position="193"/>
        <end position="448"/>
    </location>
</feature>
<dbReference type="Gene3D" id="1.20.1070.10">
    <property type="entry name" value="Rhodopsin 7-helix transmembrane proteins"/>
    <property type="match status" value="1"/>
</dbReference>
<feature type="transmembrane region" description="Helical" evidence="5">
    <location>
        <begin position="229"/>
        <end position="246"/>
    </location>
</feature>
<dbReference type="InterPro" id="IPR017981">
    <property type="entry name" value="GPCR_2-like_7TM"/>
</dbReference>